<dbReference type="SUPFAM" id="SSF159501">
    <property type="entry name" value="EreA/ChaN-like"/>
    <property type="match status" value="1"/>
</dbReference>
<comment type="caution">
    <text evidence="1">The sequence shown here is derived from an EMBL/GenBank/DDBJ whole genome shotgun (WGS) entry which is preliminary data.</text>
</comment>
<protein>
    <submittedName>
        <fullName evidence="1">Uncharacterized protein</fullName>
    </submittedName>
</protein>
<sequence>MTALPDVALRLPGDDPARLAQEFGDDYVAIGLTALAGSTPGLALDEAERHGSALHTEPLGAPAPGSIERAVAAAGLGGEPVLLDLRPARGVPGPTGIRHATTHVPVDVSTGYDALYCLPHQESAGCAAGS</sequence>
<gene>
    <name evidence="1" type="ORF">BG845_03281</name>
</gene>
<accession>A0A1Y2MWW4</accession>
<organism evidence="1 2">
    <name type="scientific">Pseudonocardia autotrophica</name>
    <name type="common">Amycolata autotrophica</name>
    <name type="synonym">Nocardia autotrophica</name>
    <dbReference type="NCBI Taxonomy" id="2074"/>
    <lineage>
        <taxon>Bacteria</taxon>
        <taxon>Bacillati</taxon>
        <taxon>Actinomycetota</taxon>
        <taxon>Actinomycetes</taxon>
        <taxon>Pseudonocardiales</taxon>
        <taxon>Pseudonocardiaceae</taxon>
        <taxon>Pseudonocardia</taxon>
    </lineage>
</organism>
<name>A0A1Y2MWW4_PSEAH</name>
<proteinExistence type="predicted"/>
<dbReference type="RefSeq" id="WP_085913499.1">
    <property type="nucleotide sequence ID" value="NZ_AP018920.1"/>
</dbReference>
<evidence type="ECO:0000313" key="2">
    <source>
        <dbReference type="Proteomes" id="UP000194360"/>
    </source>
</evidence>
<dbReference type="OrthoDB" id="9810066at2"/>
<dbReference type="EMBL" id="MIGB01000016">
    <property type="protein sequence ID" value="OSY39684.1"/>
    <property type="molecule type" value="Genomic_DNA"/>
</dbReference>
<keyword evidence="2" id="KW-1185">Reference proteome</keyword>
<dbReference type="AlphaFoldDB" id="A0A1Y2MWW4"/>
<evidence type="ECO:0000313" key="1">
    <source>
        <dbReference type="EMBL" id="OSY39684.1"/>
    </source>
</evidence>
<dbReference type="STRING" id="2074.BG845_03281"/>
<dbReference type="Gene3D" id="3.40.1660.10">
    <property type="entry name" value="EreA-like (biosynthetic domain)"/>
    <property type="match status" value="1"/>
</dbReference>
<reference evidence="1 2" key="1">
    <citation type="submission" date="2016-09" db="EMBL/GenBank/DDBJ databases">
        <title>Pseudonocardia autotrophica DSM535, a candidate organism with high potential of specific P450 cytochromes.</title>
        <authorList>
            <person name="Grumaz C."/>
            <person name="Vainshtein Y."/>
            <person name="Kirstahler P."/>
            <person name="Sohn K."/>
        </authorList>
    </citation>
    <scope>NUCLEOTIDE SEQUENCE [LARGE SCALE GENOMIC DNA]</scope>
    <source>
        <strain evidence="1 2">DSM 535</strain>
    </source>
</reference>
<dbReference type="Proteomes" id="UP000194360">
    <property type="component" value="Unassembled WGS sequence"/>
</dbReference>